<evidence type="ECO:0000313" key="2">
    <source>
        <dbReference type="Proteomes" id="UP001156870"/>
    </source>
</evidence>
<proteinExistence type="predicted"/>
<reference evidence="1 2" key="1">
    <citation type="journal article" date="2014" name="Int. J. Syst. Evol. Microbiol.">
        <title>Complete genome sequence of Corynebacterium casei LMG S-19264T (=DSM 44701T), isolated from a smear-ripened cheese.</title>
        <authorList>
            <consortium name="US DOE Joint Genome Institute (JGI-PGF)"/>
            <person name="Walter F."/>
            <person name="Albersmeier A."/>
            <person name="Kalinowski J."/>
            <person name="Ruckert C."/>
        </authorList>
    </citation>
    <scope>NUCLEOTIDE SEQUENCE [LARGE SCALE GENOMIC DNA]</scope>
    <source>
        <strain evidence="1 2">NBRC 110095</strain>
    </source>
</reference>
<sequence length="153" mass="17868">MWNEKVIAMFNVTPIFARQWFYCSQTIEAFSLSSRSLSDDFLHDLHRRYKSKFDTEKAEIARVINCCDDEYVKQWLTLAQVSSVIFAPYVTHGFRYNKDYSKRYFTVIFGDKRIDVKSHEVVHIYEDGQVEFIAASIHSGLKCLQAVDFTLAA</sequence>
<name>A0AA37T9G5_9GAMM</name>
<keyword evidence="2" id="KW-1185">Reference proteome</keyword>
<dbReference type="AlphaFoldDB" id="A0AA37T9G5"/>
<dbReference type="EMBL" id="BSPD01000102">
    <property type="protein sequence ID" value="GLS28171.1"/>
    <property type="molecule type" value="Genomic_DNA"/>
</dbReference>
<comment type="caution">
    <text evidence="1">The sequence shown here is derived from an EMBL/GenBank/DDBJ whole genome shotgun (WGS) entry which is preliminary data.</text>
</comment>
<evidence type="ECO:0000313" key="1">
    <source>
        <dbReference type="EMBL" id="GLS28171.1"/>
    </source>
</evidence>
<accession>A0AA37T9G5</accession>
<protein>
    <submittedName>
        <fullName evidence="1">Uncharacterized protein</fullName>
    </submittedName>
</protein>
<dbReference type="Proteomes" id="UP001156870">
    <property type="component" value="Unassembled WGS sequence"/>
</dbReference>
<organism evidence="1 2">
    <name type="scientific">Marinibactrum halimedae</name>
    <dbReference type="NCBI Taxonomy" id="1444977"/>
    <lineage>
        <taxon>Bacteria</taxon>
        <taxon>Pseudomonadati</taxon>
        <taxon>Pseudomonadota</taxon>
        <taxon>Gammaproteobacteria</taxon>
        <taxon>Cellvibrionales</taxon>
        <taxon>Cellvibrionaceae</taxon>
        <taxon>Marinibactrum</taxon>
    </lineage>
</organism>
<gene>
    <name evidence="1" type="ORF">GCM10007877_38900</name>
</gene>